<comment type="caution">
    <text evidence="2">The sequence shown here is derived from an EMBL/GenBank/DDBJ whole genome shotgun (WGS) entry which is preliminary data.</text>
</comment>
<dbReference type="InterPro" id="IPR046341">
    <property type="entry name" value="SET_dom_sf"/>
</dbReference>
<dbReference type="PANTHER" id="PTHR12197">
    <property type="entry name" value="HISTONE-LYSINE N-METHYLTRANSFERASE SMYD"/>
    <property type="match status" value="1"/>
</dbReference>
<name>A0A8H7Q1E3_MORIS</name>
<dbReference type="GO" id="GO:0005634">
    <property type="term" value="C:nucleus"/>
    <property type="evidence" value="ECO:0007669"/>
    <property type="project" value="TreeGrafter"/>
</dbReference>
<organism evidence="2 3">
    <name type="scientific">Mortierella isabellina</name>
    <name type="common">Filamentous fungus</name>
    <name type="synonym">Umbelopsis isabellina</name>
    <dbReference type="NCBI Taxonomy" id="91625"/>
    <lineage>
        <taxon>Eukaryota</taxon>
        <taxon>Fungi</taxon>
        <taxon>Fungi incertae sedis</taxon>
        <taxon>Mucoromycota</taxon>
        <taxon>Mucoromycotina</taxon>
        <taxon>Umbelopsidomycetes</taxon>
        <taxon>Umbelopsidales</taxon>
        <taxon>Umbelopsidaceae</taxon>
        <taxon>Umbelopsis</taxon>
    </lineage>
</organism>
<feature type="region of interest" description="Disordered" evidence="1">
    <location>
        <begin position="261"/>
        <end position="285"/>
    </location>
</feature>
<dbReference type="EMBL" id="JAEPQZ010000003">
    <property type="protein sequence ID" value="KAG2183540.1"/>
    <property type="molecule type" value="Genomic_DNA"/>
</dbReference>
<protein>
    <recommendedName>
        <fullName evidence="4">SET domain-containing protein</fullName>
    </recommendedName>
</protein>
<feature type="compositionally biased region" description="Polar residues" evidence="1">
    <location>
        <begin position="261"/>
        <end position="270"/>
    </location>
</feature>
<dbReference type="Gene3D" id="2.170.270.10">
    <property type="entry name" value="SET domain"/>
    <property type="match status" value="1"/>
</dbReference>
<sequence length="373" mass="42683">LAYIAIFDTQRKRVCANCMFVHPTKSFSLHCKRCDQVYLCSEQCHTMYIESGLDHNVDHSRLCPHMRKLATLKADKHMKSVAKMVLLLYWEKARAERGVKWIRSQEEWWKIGDRDITSGLEGLNVNKGIEPVESNFDMVLALESHYDHWTSDDQQGWKRLGTFLQAALTEANLLSTNDTYDSIMHMISRVESNGFGMYWLKANKKRDQDPFGRAMFPHAAFFNHDCNRNCEATQLVGDFKVPSETDVEQGEADSDVAMASATEQTAGQTDGQDKESSRPPPVVIPSVFDAPRGAFRMMVMRTLRDVQAEKPLCISYIDWDQPVAARRRKLLEEYFFECMCHRCVEESQIKSKGSSKGSSKDNTKVKAKAKRNK</sequence>
<reference evidence="2" key="1">
    <citation type="submission" date="2020-12" db="EMBL/GenBank/DDBJ databases">
        <title>Metabolic potential, ecology and presence of endohyphal bacteria is reflected in genomic diversity of Mucoromycotina.</title>
        <authorList>
            <person name="Muszewska A."/>
            <person name="Okrasinska A."/>
            <person name="Steczkiewicz K."/>
            <person name="Drgas O."/>
            <person name="Orlowska M."/>
            <person name="Perlinska-Lenart U."/>
            <person name="Aleksandrzak-Piekarczyk T."/>
            <person name="Szatraj K."/>
            <person name="Zielenkiewicz U."/>
            <person name="Pilsyk S."/>
            <person name="Malc E."/>
            <person name="Mieczkowski P."/>
            <person name="Kruszewska J.S."/>
            <person name="Biernat P."/>
            <person name="Pawlowska J."/>
        </authorList>
    </citation>
    <scope>NUCLEOTIDE SEQUENCE</scope>
    <source>
        <strain evidence="2">WA0000067209</strain>
    </source>
</reference>
<feature type="non-terminal residue" evidence="2">
    <location>
        <position position="1"/>
    </location>
</feature>
<proteinExistence type="predicted"/>
<evidence type="ECO:0000256" key="1">
    <source>
        <dbReference type="SAM" id="MobiDB-lite"/>
    </source>
</evidence>
<dbReference type="InterPro" id="IPR050869">
    <property type="entry name" value="H3K4_H4K5_MeTrfase"/>
</dbReference>
<keyword evidence="3" id="KW-1185">Reference proteome</keyword>
<dbReference type="SUPFAM" id="SSF82199">
    <property type="entry name" value="SET domain"/>
    <property type="match status" value="2"/>
</dbReference>
<dbReference type="CDD" id="cd20071">
    <property type="entry name" value="SET_SMYD"/>
    <property type="match status" value="1"/>
</dbReference>
<gene>
    <name evidence="2" type="ORF">INT43_006546</name>
</gene>
<evidence type="ECO:0000313" key="3">
    <source>
        <dbReference type="Proteomes" id="UP000654370"/>
    </source>
</evidence>
<dbReference type="Proteomes" id="UP000654370">
    <property type="component" value="Unassembled WGS sequence"/>
</dbReference>
<dbReference type="AlphaFoldDB" id="A0A8H7Q1E3"/>
<dbReference type="OrthoDB" id="5945798at2759"/>
<evidence type="ECO:0000313" key="2">
    <source>
        <dbReference type="EMBL" id="KAG2183540.1"/>
    </source>
</evidence>
<dbReference type="PANTHER" id="PTHR12197:SF294">
    <property type="entry name" value="POTENTIAL PROTEIN LYSINE METHYLTRANSFERASE SET6"/>
    <property type="match status" value="1"/>
</dbReference>
<feature type="region of interest" description="Disordered" evidence="1">
    <location>
        <begin position="347"/>
        <end position="373"/>
    </location>
</feature>
<accession>A0A8H7Q1E3</accession>
<evidence type="ECO:0008006" key="4">
    <source>
        <dbReference type="Google" id="ProtNLM"/>
    </source>
</evidence>